<dbReference type="PROSITE" id="PS51404">
    <property type="entry name" value="DYP_PEROXIDASE"/>
    <property type="match status" value="1"/>
</dbReference>
<dbReference type="Pfam" id="PF04261">
    <property type="entry name" value="Dyp_perox_N"/>
    <property type="match status" value="1"/>
</dbReference>
<dbReference type="GO" id="GO:0020037">
    <property type="term" value="F:heme binding"/>
    <property type="evidence" value="ECO:0007669"/>
    <property type="project" value="InterPro"/>
</dbReference>
<dbReference type="InterPro" id="IPR006311">
    <property type="entry name" value="TAT_signal"/>
</dbReference>
<comment type="cofactor">
    <cofactor evidence="1">
        <name>heme b</name>
        <dbReference type="ChEBI" id="CHEBI:60344"/>
    </cofactor>
</comment>
<keyword evidence="5" id="KW-0732">Signal</keyword>
<evidence type="ECO:0000256" key="6">
    <source>
        <dbReference type="ARBA" id="ARBA00023002"/>
    </source>
</evidence>
<evidence type="ECO:0000256" key="5">
    <source>
        <dbReference type="ARBA" id="ARBA00022729"/>
    </source>
</evidence>
<evidence type="ECO:0000313" key="13">
    <source>
        <dbReference type="EMBL" id="EME37360.1"/>
    </source>
</evidence>
<evidence type="ECO:0000256" key="9">
    <source>
        <dbReference type="SAM" id="MobiDB-lite"/>
    </source>
</evidence>
<dbReference type="InterPro" id="IPR048328">
    <property type="entry name" value="Dyp_perox_C"/>
</dbReference>
<name>M2YFM9_9MICC</name>
<dbReference type="PANTHER" id="PTHR30521">
    <property type="entry name" value="DEFERROCHELATASE/PEROXIDASE"/>
    <property type="match status" value="1"/>
</dbReference>
<feature type="domain" description="Dyp-type peroxidase C-terminal" evidence="12">
    <location>
        <begin position="263"/>
        <end position="456"/>
    </location>
</feature>
<feature type="transmembrane region" description="Helical" evidence="10">
    <location>
        <begin position="52"/>
        <end position="74"/>
    </location>
</feature>
<keyword evidence="2 13" id="KW-0575">Peroxidase</keyword>
<dbReference type="InterPro" id="IPR011008">
    <property type="entry name" value="Dimeric_a/b-barrel"/>
</dbReference>
<evidence type="ECO:0000256" key="8">
    <source>
        <dbReference type="ARBA" id="ARBA00025737"/>
    </source>
</evidence>
<reference evidence="13 14" key="1">
    <citation type="journal article" date="2014" name="Genome Announc.">
        <title>Draft Genome Sequence of Kocuria palustris PEL.</title>
        <authorList>
            <person name="Sharma G."/>
            <person name="Khatri I."/>
            <person name="Subramanian S."/>
        </authorList>
    </citation>
    <scope>NUCLEOTIDE SEQUENCE [LARGE SCALE GENOMIC DNA]</scope>
    <source>
        <strain evidence="13 14">PEL</strain>
    </source>
</reference>
<dbReference type="GO" id="GO:0005829">
    <property type="term" value="C:cytosol"/>
    <property type="evidence" value="ECO:0007669"/>
    <property type="project" value="TreeGrafter"/>
</dbReference>
<comment type="caution">
    <text evidence="13">The sequence shown here is derived from an EMBL/GenBank/DDBJ whole genome shotgun (WGS) entry which is preliminary data.</text>
</comment>
<feature type="compositionally biased region" description="Basic and acidic residues" evidence="9">
    <location>
        <begin position="1"/>
        <end position="10"/>
    </location>
</feature>
<keyword evidence="10" id="KW-0472">Membrane</keyword>
<keyword evidence="3" id="KW-0349">Heme</keyword>
<keyword evidence="10" id="KW-0812">Transmembrane</keyword>
<dbReference type="InterPro" id="IPR048327">
    <property type="entry name" value="Dyp_perox_N"/>
</dbReference>
<evidence type="ECO:0000256" key="2">
    <source>
        <dbReference type="ARBA" id="ARBA00022559"/>
    </source>
</evidence>
<evidence type="ECO:0000259" key="11">
    <source>
        <dbReference type="Pfam" id="PF04261"/>
    </source>
</evidence>
<feature type="region of interest" description="Disordered" evidence="9">
    <location>
        <begin position="337"/>
        <end position="357"/>
    </location>
</feature>
<protein>
    <submittedName>
        <fullName evidence="13">Dyp-type peroxidase</fullName>
    </submittedName>
</protein>
<keyword evidence="7" id="KW-0408">Iron</keyword>
<proteinExistence type="inferred from homology"/>
<accession>M2YFM9</accession>
<feature type="region of interest" description="Disordered" evidence="9">
    <location>
        <begin position="1"/>
        <end position="48"/>
    </location>
</feature>
<keyword evidence="6" id="KW-0560">Oxidoreductase</keyword>
<evidence type="ECO:0000256" key="1">
    <source>
        <dbReference type="ARBA" id="ARBA00001970"/>
    </source>
</evidence>
<dbReference type="PANTHER" id="PTHR30521:SF4">
    <property type="entry name" value="DEFERROCHELATASE"/>
    <property type="match status" value="1"/>
</dbReference>
<dbReference type="Proteomes" id="UP000009877">
    <property type="component" value="Unassembled WGS sequence"/>
</dbReference>
<dbReference type="STRING" id="71999.KPaMU14_10850"/>
<evidence type="ECO:0000256" key="7">
    <source>
        <dbReference type="ARBA" id="ARBA00023004"/>
    </source>
</evidence>
<comment type="similarity">
    <text evidence="8">Belongs to the DyP-type peroxidase family.</text>
</comment>
<sequence length="467" mass="50010">MTQRRPDPAARSRGAQQGPVEAQGGSAQPPWAAAGAPQGESRPARGLSRRGLFGAGGAVGAAAAAGLGAVGLGASRLSEPTRSAGSNAQAEEAQPAFIGDIAEDFHGERQAGIDTPAQGFAAFLGIDLTEGTTREDLRRMLVVLTQDAAELTEGQAPIGDQEPELALNPSRLTVTFGFGSGLMRILAPAAAPSWLAPLPEFSIDQLQPRWSDGDLLLQLCCEDPLTLAHAQRVLLKDVRSFGQVRWVQDGFRTAAGAEPAGTTPRNLFGQVDGTVDTAAGTPEHERIVWGQGEDAFEPWIQNGTSLVLRRIHMNLDTWDEVDRIGREDAVGRTLDTGAPLTGEHEHDEPDFEATTPVGFPVISDYSHMRRARHPDERVRIHRRVYNYDMPVSGASGFSRPDETEGGVSDSGLLFASYQSDPAQQFLPIQQRLDELDMLNTWTVPTGSSVFAIPPACEPGGFVGEQLW</sequence>
<dbReference type="AlphaFoldDB" id="M2YFM9"/>
<organism evidence="13 14">
    <name type="scientific">Kocuria palustris PEL</name>
    <dbReference type="NCBI Taxonomy" id="1236550"/>
    <lineage>
        <taxon>Bacteria</taxon>
        <taxon>Bacillati</taxon>
        <taxon>Actinomycetota</taxon>
        <taxon>Actinomycetes</taxon>
        <taxon>Micrococcales</taxon>
        <taxon>Micrococcaceae</taxon>
        <taxon>Kocuria</taxon>
    </lineage>
</organism>
<keyword evidence="4" id="KW-0479">Metal-binding</keyword>
<feature type="domain" description="Dyp-type peroxidase N-terminal" evidence="11">
    <location>
        <begin position="110"/>
        <end position="252"/>
    </location>
</feature>
<keyword evidence="14" id="KW-1185">Reference proteome</keyword>
<gene>
    <name evidence="13" type="ORF">C884_01868</name>
</gene>
<dbReference type="NCBIfam" id="TIGR01413">
    <property type="entry name" value="Dyp_perox_fam"/>
    <property type="match status" value="1"/>
</dbReference>
<evidence type="ECO:0000256" key="4">
    <source>
        <dbReference type="ARBA" id="ARBA00022723"/>
    </source>
</evidence>
<dbReference type="GO" id="GO:0004601">
    <property type="term" value="F:peroxidase activity"/>
    <property type="evidence" value="ECO:0007669"/>
    <property type="project" value="UniProtKB-KW"/>
</dbReference>
<dbReference type="GO" id="GO:0046872">
    <property type="term" value="F:metal ion binding"/>
    <property type="evidence" value="ECO:0007669"/>
    <property type="project" value="UniProtKB-KW"/>
</dbReference>
<dbReference type="PROSITE" id="PS51318">
    <property type="entry name" value="TAT"/>
    <property type="match status" value="1"/>
</dbReference>
<dbReference type="Pfam" id="PF20628">
    <property type="entry name" value="Dyp_perox_C"/>
    <property type="match status" value="1"/>
</dbReference>
<keyword evidence="10" id="KW-1133">Transmembrane helix</keyword>
<evidence type="ECO:0000256" key="3">
    <source>
        <dbReference type="ARBA" id="ARBA00022617"/>
    </source>
</evidence>
<dbReference type="InterPro" id="IPR006314">
    <property type="entry name" value="Dyp_peroxidase"/>
</dbReference>
<evidence type="ECO:0000256" key="10">
    <source>
        <dbReference type="SAM" id="Phobius"/>
    </source>
</evidence>
<feature type="compositionally biased region" description="Low complexity" evidence="9">
    <location>
        <begin position="22"/>
        <end position="39"/>
    </location>
</feature>
<dbReference type="EMBL" id="ANHZ02000004">
    <property type="protein sequence ID" value="EME37360.1"/>
    <property type="molecule type" value="Genomic_DNA"/>
</dbReference>
<evidence type="ECO:0000259" key="12">
    <source>
        <dbReference type="Pfam" id="PF20628"/>
    </source>
</evidence>
<evidence type="ECO:0000313" key="14">
    <source>
        <dbReference type="Proteomes" id="UP000009877"/>
    </source>
</evidence>
<dbReference type="SUPFAM" id="SSF54909">
    <property type="entry name" value="Dimeric alpha+beta barrel"/>
    <property type="match status" value="1"/>
</dbReference>
<dbReference type="RefSeq" id="WP_006213869.1">
    <property type="nucleotide sequence ID" value="NZ_ANHZ02000004.1"/>
</dbReference>